<keyword evidence="4" id="KW-1185">Reference proteome</keyword>
<dbReference type="Proteomes" id="UP000601435">
    <property type="component" value="Unassembled WGS sequence"/>
</dbReference>
<dbReference type="OrthoDB" id="424582at2759"/>
<evidence type="ECO:0000313" key="3">
    <source>
        <dbReference type="EMBL" id="CAE7790083.1"/>
    </source>
</evidence>
<keyword evidence="2" id="KW-0472">Membrane</keyword>
<proteinExistence type="predicted"/>
<accession>A0A812YMI8</accession>
<dbReference type="AlphaFoldDB" id="A0A812YMI8"/>
<protein>
    <submittedName>
        <fullName evidence="3">Uncharacterized protein</fullName>
    </submittedName>
</protein>
<feature type="non-terminal residue" evidence="3">
    <location>
        <position position="1"/>
    </location>
</feature>
<evidence type="ECO:0000256" key="1">
    <source>
        <dbReference type="SAM" id="MobiDB-lite"/>
    </source>
</evidence>
<organism evidence="3 4">
    <name type="scientific">Symbiodinium necroappetens</name>
    <dbReference type="NCBI Taxonomy" id="1628268"/>
    <lineage>
        <taxon>Eukaryota</taxon>
        <taxon>Sar</taxon>
        <taxon>Alveolata</taxon>
        <taxon>Dinophyceae</taxon>
        <taxon>Suessiales</taxon>
        <taxon>Symbiodiniaceae</taxon>
        <taxon>Symbiodinium</taxon>
    </lineage>
</organism>
<gene>
    <name evidence="3" type="ORF">SNEC2469_LOCUS23208</name>
</gene>
<evidence type="ECO:0000313" key="4">
    <source>
        <dbReference type="Proteomes" id="UP000601435"/>
    </source>
</evidence>
<feature type="region of interest" description="Disordered" evidence="1">
    <location>
        <begin position="417"/>
        <end position="446"/>
    </location>
</feature>
<sequence length="446" mass="48713">LPSLVNRGDGSRNCSLAQATAEQPQQEQALHLLRNLEDRRLVLEALVPQKAAKAVAPQFQISIGDSMGAATAFRSCEAAGAPMPAFYGAVLLMRRELLKWASAPFSTSGRAASLDAARGAALCAQLCQTHPVAPERRDAGDRAIFRRLQRPVQQALQALLGAWRPPVFRQRHLQTSPNLAERQEVLRLVAAIDEGFGRELLAELRIVAATQASLPWIKRALVALTFALRSFGGADGRKRLPEAPSSPLGSVWLEGDLRGRAFEVSFPGQLEARGIPTSMRELAGRAARAQLFNLQSQPQANCLSCNQEAAMLLFRAQSMALAARRAPIRMMVPRLPPSQALFGMPVRCFSEKVTGGHPEFQDKTMNEAARARQPRAPILIVSAMCVVLMFWWAPALFSAVALGSVLGEDSTHKAFAVGGQSERGDTKREQMKREYAERQAREQANK</sequence>
<feature type="transmembrane region" description="Helical" evidence="2">
    <location>
        <begin position="378"/>
        <end position="403"/>
    </location>
</feature>
<keyword evidence="2" id="KW-1133">Transmembrane helix</keyword>
<evidence type="ECO:0000256" key="2">
    <source>
        <dbReference type="SAM" id="Phobius"/>
    </source>
</evidence>
<name>A0A812YMI8_9DINO</name>
<keyword evidence="2" id="KW-0812">Transmembrane</keyword>
<dbReference type="EMBL" id="CAJNJA010043053">
    <property type="protein sequence ID" value="CAE7790083.1"/>
    <property type="molecule type" value="Genomic_DNA"/>
</dbReference>
<comment type="caution">
    <text evidence="3">The sequence shown here is derived from an EMBL/GenBank/DDBJ whole genome shotgun (WGS) entry which is preliminary data.</text>
</comment>
<feature type="compositionally biased region" description="Basic and acidic residues" evidence="1">
    <location>
        <begin position="422"/>
        <end position="446"/>
    </location>
</feature>
<reference evidence="3" key="1">
    <citation type="submission" date="2021-02" db="EMBL/GenBank/DDBJ databases">
        <authorList>
            <person name="Dougan E. K."/>
            <person name="Rhodes N."/>
            <person name="Thang M."/>
            <person name="Chan C."/>
        </authorList>
    </citation>
    <scope>NUCLEOTIDE SEQUENCE</scope>
</reference>